<dbReference type="InterPro" id="IPR036390">
    <property type="entry name" value="WH_DNA-bd_sf"/>
</dbReference>
<dbReference type="SMART" id="SM00895">
    <property type="entry name" value="FCD"/>
    <property type="match status" value="1"/>
</dbReference>
<evidence type="ECO:0000313" key="6">
    <source>
        <dbReference type="Proteomes" id="UP000610960"/>
    </source>
</evidence>
<dbReference type="SUPFAM" id="SSF46785">
    <property type="entry name" value="Winged helix' DNA-binding domain"/>
    <property type="match status" value="1"/>
</dbReference>
<reference evidence="5" key="2">
    <citation type="submission" date="2020-09" db="EMBL/GenBank/DDBJ databases">
        <authorList>
            <person name="Sun Q."/>
            <person name="Ohkuma M."/>
        </authorList>
    </citation>
    <scope>NUCLEOTIDE SEQUENCE</scope>
    <source>
        <strain evidence="5">JCM 10088</strain>
    </source>
</reference>
<dbReference type="PRINTS" id="PR00035">
    <property type="entry name" value="HTHGNTR"/>
</dbReference>
<evidence type="ECO:0000256" key="1">
    <source>
        <dbReference type="ARBA" id="ARBA00023015"/>
    </source>
</evidence>
<keyword evidence="6" id="KW-1185">Reference proteome</keyword>
<dbReference type="InterPro" id="IPR008920">
    <property type="entry name" value="TF_FadR/GntR_C"/>
</dbReference>
<dbReference type="SMART" id="SM00345">
    <property type="entry name" value="HTH_GNTR"/>
    <property type="match status" value="1"/>
</dbReference>
<dbReference type="GO" id="GO:0003700">
    <property type="term" value="F:DNA-binding transcription factor activity"/>
    <property type="evidence" value="ECO:0007669"/>
    <property type="project" value="InterPro"/>
</dbReference>
<dbReference type="PROSITE" id="PS50949">
    <property type="entry name" value="HTH_GNTR"/>
    <property type="match status" value="1"/>
</dbReference>
<dbReference type="Gene3D" id="1.20.120.530">
    <property type="entry name" value="GntR ligand-binding domain-like"/>
    <property type="match status" value="1"/>
</dbReference>
<dbReference type="Proteomes" id="UP000610960">
    <property type="component" value="Unassembled WGS sequence"/>
</dbReference>
<dbReference type="InterPro" id="IPR011711">
    <property type="entry name" value="GntR_C"/>
</dbReference>
<dbReference type="InterPro" id="IPR000524">
    <property type="entry name" value="Tscrpt_reg_HTH_GntR"/>
</dbReference>
<dbReference type="AlphaFoldDB" id="A0A830GUH9"/>
<accession>A0A830GUH9</accession>
<dbReference type="RefSeq" id="WP_188595708.1">
    <property type="nucleotide sequence ID" value="NZ_BMNL01000001.1"/>
</dbReference>
<evidence type="ECO:0000313" key="5">
    <source>
        <dbReference type="EMBL" id="GGP19443.1"/>
    </source>
</evidence>
<evidence type="ECO:0000259" key="4">
    <source>
        <dbReference type="PROSITE" id="PS50949"/>
    </source>
</evidence>
<dbReference type="GO" id="GO:0003677">
    <property type="term" value="F:DNA binding"/>
    <property type="evidence" value="ECO:0007669"/>
    <property type="project" value="UniProtKB-KW"/>
</dbReference>
<dbReference type="SUPFAM" id="SSF48008">
    <property type="entry name" value="GntR ligand-binding domain-like"/>
    <property type="match status" value="1"/>
</dbReference>
<dbReference type="EMBL" id="BMNL01000001">
    <property type="protein sequence ID" value="GGP19443.1"/>
    <property type="molecule type" value="Genomic_DNA"/>
</dbReference>
<keyword evidence="3" id="KW-0804">Transcription</keyword>
<keyword evidence="2" id="KW-0238">DNA-binding</keyword>
<evidence type="ECO:0000256" key="2">
    <source>
        <dbReference type="ARBA" id="ARBA00023125"/>
    </source>
</evidence>
<dbReference type="Gene3D" id="1.10.10.10">
    <property type="entry name" value="Winged helix-like DNA-binding domain superfamily/Winged helix DNA-binding domain"/>
    <property type="match status" value="1"/>
</dbReference>
<dbReference type="InterPro" id="IPR036388">
    <property type="entry name" value="WH-like_DNA-bd_sf"/>
</dbReference>
<organism evidence="5 6">
    <name type="scientific">Thermocladium modestius</name>
    <dbReference type="NCBI Taxonomy" id="62609"/>
    <lineage>
        <taxon>Archaea</taxon>
        <taxon>Thermoproteota</taxon>
        <taxon>Thermoprotei</taxon>
        <taxon>Thermoproteales</taxon>
        <taxon>Thermoproteaceae</taxon>
        <taxon>Thermocladium</taxon>
    </lineage>
</organism>
<dbReference type="Pfam" id="PF00392">
    <property type="entry name" value="GntR"/>
    <property type="match status" value="1"/>
</dbReference>
<proteinExistence type="predicted"/>
<dbReference type="CDD" id="cd07377">
    <property type="entry name" value="WHTH_GntR"/>
    <property type="match status" value="1"/>
</dbReference>
<sequence length="219" mass="24765">MPSLSEKVYKELLSNIVAGKFRLGESLREDTLASMLNVSRTPVREALARLERDGLVVKKGKSYTIIPLTRDDVLQLYEVRKPLEALAAELAARRITDDQARELQNLANRMKEEAAKQDPDPVLLADLNGKIHNSIANIGGNKYLAEFLNEIRLKLMIVRVTLFTTYGRRIEEVMEHSAIIDAVVSRDAKLARDKMEIHMSNVVKDVESKILPLLFPSRM</sequence>
<evidence type="ECO:0000256" key="3">
    <source>
        <dbReference type="ARBA" id="ARBA00023163"/>
    </source>
</evidence>
<reference evidence="5" key="1">
    <citation type="journal article" date="2014" name="Int. J. Syst. Evol. Microbiol.">
        <title>Complete genome sequence of Corynebacterium casei LMG S-19264T (=DSM 44701T), isolated from a smear-ripened cheese.</title>
        <authorList>
            <consortium name="US DOE Joint Genome Institute (JGI-PGF)"/>
            <person name="Walter F."/>
            <person name="Albersmeier A."/>
            <person name="Kalinowski J."/>
            <person name="Ruckert C."/>
        </authorList>
    </citation>
    <scope>NUCLEOTIDE SEQUENCE</scope>
    <source>
        <strain evidence="5">JCM 10088</strain>
    </source>
</reference>
<gene>
    <name evidence="5" type="ORF">GCM10007981_03150</name>
</gene>
<comment type="caution">
    <text evidence="5">The sequence shown here is derived from an EMBL/GenBank/DDBJ whole genome shotgun (WGS) entry which is preliminary data.</text>
</comment>
<dbReference type="Pfam" id="PF07729">
    <property type="entry name" value="FCD"/>
    <property type="match status" value="1"/>
</dbReference>
<dbReference type="PANTHER" id="PTHR43537">
    <property type="entry name" value="TRANSCRIPTIONAL REGULATOR, GNTR FAMILY"/>
    <property type="match status" value="1"/>
</dbReference>
<keyword evidence="1" id="KW-0805">Transcription regulation</keyword>
<name>A0A830GUH9_9CREN</name>
<feature type="domain" description="HTH gntR-type" evidence="4">
    <location>
        <begin position="2"/>
        <end position="68"/>
    </location>
</feature>
<dbReference type="PANTHER" id="PTHR43537:SF5">
    <property type="entry name" value="UXU OPERON TRANSCRIPTIONAL REGULATOR"/>
    <property type="match status" value="1"/>
</dbReference>
<protein>
    <submittedName>
        <fullName evidence="5">GntR family transcriptional regulator</fullName>
    </submittedName>
</protein>
<dbReference type="OrthoDB" id="56898at2157"/>